<evidence type="ECO:0000256" key="16">
    <source>
        <dbReference type="SAM" id="Phobius"/>
    </source>
</evidence>
<keyword evidence="5" id="KW-0808">Transferase</keyword>
<evidence type="ECO:0000256" key="9">
    <source>
        <dbReference type="ARBA" id="ARBA00022771"/>
    </source>
</evidence>
<proteinExistence type="predicted"/>
<comment type="pathway">
    <text evidence="3">Protein modification; protein ubiquitination.</text>
</comment>
<keyword evidence="12 16" id="KW-1133">Transmembrane helix</keyword>
<dbReference type="OrthoDB" id="311800at2759"/>
<keyword evidence="9 14" id="KW-0863">Zinc-finger</keyword>
<keyword evidence="13 16" id="KW-0472">Membrane</keyword>
<dbReference type="PANTHER" id="PTHR22770:SF13">
    <property type="entry name" value="RING-TYPE DOMAIN-CONTAINING PROTEIN"/>
    <property type="match status" value="1"/>
</dbReference>
<keyword evidence="8" id="KW-0677">Repeat</keyword>
<feature type="transmembrane region" description="Helical" evidence="16">
    <location>
        <begin position="502"/>
        <end position="528"/>
    </location>
</feature>
<dbReference type="InterPro" id="IPR013083">
    <property type="entry name" value="Znf_RING/FYVE/PHD"/>
</dbReference>
<dbReference type="CDD" id="cd20336">
    <property type="entry name" value="Rcat_RBR"/>
    <property type="match status" value="1"/>
</dbReference>
<evidence type="ECO:0000313" key="19">
    <source>
        <dbReference type="EMBL" id="CDW75180.1"/>
    </source>
</evidence>
<evidence type="ECO:0000259" key="18">
    <source>
        <dbReference type="PROSITE" id="PS51873"/>
    </source>
</evidence>
<dbReference type="InterPro" id="IPR044066">
    <property type="entry name" value="TRIAD_supradom"/>
</dbReference>
<evidence type="ECO:0000256" key="6">
    <source>
        <dbReference type="ARBA" id="ARBA00022692"/>
    </source>
</evidence>
<dbReference type="GO" id="GO:0043161">
    <property type="term" value="P:proteasome-mediated ubiquitin-dependent protein catabolic process"/>
    <property type="evidence" value="ECO:0007669"/>
    <property type="project" value="TreeGrafter"/>
</dbReference>
<keyword evidence="10" id="KW-0833">Ubl conjugation pathway</keyword>
<dbReference type="EC" id="2.3.2.31" evidence="4"/>
<evidence type="ECO:0000256" key="3">
    <source>
        <dbReference type="ARBA" id="ARBA00004906"/>
    </source>
</evidence>
<dbReference type="GO" id="GO:0000151">
    <property type="term" value="C:ubiquitin ligase complex"/>
    <property type="evidence" value="ECO:0007669"/>
    <property type="project" value="TreeGrafter"/>
</dbReference>
<dbReference type="InterPro" id="IPR002867">
    <property type="entry name" value="IBR_dom"/>
</dbReference>
<feature type="region of interest" description="Disordered" evidence="15">
    <location>
        <begin position="1"/>
        <end position="20"/>
    </location>
</feature>
<dbReference type="SMART" id="SM00184">
    <property type="entry name" value="RING"/>
    <property type="match status" value="1"/>
</dbReference>
<dbReference type="GO" id="GO:0005737">
    <property type="term" value="C:cytoplasm"/>
    <property type="evidence" value="ECO:0007669"/>
    <property type="project" value="UniProtKB-ARBA"/>
</dbReference>
<dbReference type="InterPro" id="IPR001841">
    <property type="entry name" value="Znf_RING"/>
</dbReference>
<dbReference type="GO" id="GO:0097039">
    <property type="term" value="P:protein linear polyubiquitination"/>
    <property type="evidence" value="ECO:0007669"/>
    <property type="project" value="TreeGrafter"/>
</dbReference>
<accession>A0A077ZZ31</accession>
<dbReference type="PROSITE" id="PS51873">
    <property type="entry name" value="TRIAD"/>
    <property type="match status" value="1"/>
</dbReference>
<gene>
    <name evidence="19" type="primary">Contig18306.g19443</name>
    <name evidence="19" type="ORF">STYLEM_4167</name>
</gene>
<feature type="transmembrane region" description="Helical" evidence="16">
    <location>
        <begin position="540"/>
        <end position="557"/>
    </location>
</feature>
<comment type="subcellular location">
    <subcellularLocation>
        <location evidence="2">Membrane</location>
        <topology evidence="2">Single-pass membrane protein</topology>
    </subcellularLocation>
</comment>
<dbReference type="Pfam" id="PF01485">
    <property type="entry name" value="IBR"/>
    <property type="match status" value="1"/>
</dbReference>
<keyword evidence="6 16" id="KW-0812">Transmembrane</keyword>
<dbReference type="Gene3D" id="3.30.40.10">
    <property type="entry name" value="Zinc/RING finger domain, C3HC4 (zinc finger)"/>
    <property type="match status" value="1"/>
</dbReference>
<evidence type="ECO:0000256" key="4">
    <source>
        <dbReference type="ARBA" id="ARBA00012251"/>
    </source>
</evidence>
<dbReference type="Gene3D" id="1.20.120.1750">
    <property type="match status" value="1"/>
</dbReference>
<dbReference type="GO" id="GO:0031090">
    <property type="term" value="C:organelle membrane"/>
    <property type="evidence" value="ECO:0007669"/>
    <property type="project" value="UniProtKB-ARBA"/>
</dbReference>
<dbReference type="PANTHER" id="PTHR22770">
    <property type="entry name" value="UBIQUITIN CONJUGATING ENZYME 7 INTERACTING PROTEIN-RELATED"/>
    <property type="match status" value="1"/>
</dbReference>
<evidence type="ECO:0000256" key="12">
    <source>
        <dbReference type="ARBA" id="ARBA00022989"/>
    </source>
</evidence>
<dbReference type="InterPro" id="IPR017907">
    <property type="entry name" value="Znf_RING_CS"/>
</dbReference>
<dbReference type="GO" id="GO:0061630">
    <property type="term" value="F:ubiquitin protein ligase activity"/>
    <property type="evidence" value="ECO:0007669"/>
    <property type="project" value="UniProtKB-EC"/>
</dbReference>
<dbReference type="InterPro" id="IPR051628">
    <property type="entry name" value="LUBAC_E3_Ligases"/>
</dbReference>
<feature type="domain" description="RING-type" evidence="17">
    <location>
        <begin position="267"/>
        <end position="312"/>
    </location>
</feature>
<evidence type="ECO:0000256" key="7">
    <source>
        <dbReference type="ARBA" id="ARBA00022723"/>
    </source>
</evidence>
<evidence type="ECO:0000313" key="20">
    <source>
        <dbReference type="Proteomes" id="UP000039865"/>
    </source>
</evidence>
<name>A0A077ZZ31_STYLE</name>
<dbReference type="AlphaFoldDB" id="A0A077ZZ31"/>
<dbReference type="Proteomes" id="UP000039865">
    <property type="component" value="Unassembled WGS sequence"/>
</dbReference>
<comment type="catalytic activity">
    <reaction evidence="1">
        <text>[E2 ubiquitin-conjugating enzyme]-S-ubiquitinyl-L-cysteine + [acceptor protein]-L-lysine = [E2 ubiquitin-conjugating enzyme]-L-cysteine + [acceptor protein]-N(6)-ubiquitinyl-L-lysine.</text>
        <dbReference type="EC" id="2.3.2.31"/>
    </reaction>
</comment>
<evidence type="ECO:0000256" key="5">
    <source>
        <dbReference type="ARBA" id="ARBA00022679"/>
    </source>
</evidence>
<dbReference type="FunFam" id="3.30.40.10:FF:000051">
    <property type="entry name" value="RBR-type E3 ubiquitin transferase"/>
    <property type="match status" value="1"/>
</dbReference>
<dbReference type="PROSITE" id="PS50089">
    <property type="entry name" value="ZF_RING_2"/>
    <property type="match status" value="1"/>
</dbReference>
<dbReference type="SMART" id="SM00647">
    <property type="entry name" value="IBR"/>
    <property type="match status" value="2"/>
</dbReference>
<evidence type="ECO:0000256" key="10">
    <source>
        <dbReference type="ARBA" id="ARBA00022786"/>
    </source>
</evidence>
<dbReference type="GO" id="GO:0008270">
    <property type="term" value="F:zinc ion binding"/>
    <property type="evidence" value="ECO:0007669"/>
    <property type="project" value="UniProtKB-KW"/>
</dbReference>
<dbReference type="GO" id="GO:0043130">
    <property type="term" value="F:ubiquitin binding"/>
    <property type="evidence" value="ECO:0007669"/>
    <property type="project" value="TreeGrafter"/>
</dbReference>
<evidence type="ECO:0000256" key="11">
    <source>
        <dbReference type="ARBA" id="ARBA00022833"/>
    </source>
</evidence>
<evidence type="ECO:0000256" key="14">
    <source>
        <dbReference type="PROSITE-ProRule" id="PRU00175"/>
    </source>
</evidence>
<organism evidence="19 20">
    <name type="scientific">Stylonychia lemnae</name>
    <name type="common">Ciliate</name>
    <dbReference type="NCBI Taxonomy" id="5949"/>
    <lineage>
        <taxon>Eukaryota</taxon>
        <taxon>Sar</taxon>
        <taxon>Alveolata</taxon>
        <taxon>Ciliophora</taxon>
        <taxon>Intramacronucleata</taxon>
        <taxon>Spirotrichea</taxon>
        <taxon>Stichotrichia</taxon>
        <taxon>Sporadotrichida</taxon>
        <taxon>Oxytrichidae</taxon>
        <taxon>Stylonychinae</taxon>
        <taxon>Stylonychia</taxon>
    </lineage>
</organism>
<evidence type="ECO:0000256" key="15">
    <source>
        <dbReference type="SAM" id="MobiDB-lite"/>
    </source>
</evidence>
<evidence type="ECO:0000256" key="13">
    <source>
        <dbReference type="ARBA" id="ARBA00023136"/>
    </source>
</evidence>
<dbReference type="SUPFAM" id="SSF57850">
    <property type="entry name" value="RING/U-box"/>
    <property type="match status" value="3"/>
</dbReference>
<evidence type="ECO:0000256" key="1">
    <source>
        <dbReference type="ARBA" id="ARBA00001798"/>
    </source>
</evidence>
<reference evidence="19 20" key="1">
    <citation type="submission" date="2014-06" db="EMBL/GenBank/DDBJ databases">
        <authorList>
            <person name="Swart Estienne"/>
        </authorList>
    </citation>
    <scope>NUCLEOTIDE SEQUENCE [LARGE SCALE GENOMIC DNA]</scope>
    <source>
        <strain evidence="19 20">130c</strain>
    </source>
</reference>
<dbReference type="EMBL" id="CCKQ01004047">
    <property type="protein sequence ID" value="CDW75180.1"/>
    <property type="molecule type" value="Genomic_DNA"/>
</dbReference>
<evidence type="ECO:0000256" key="8">
    <source>
        <dbReference type="ARBA" id="ARBA00022737"/>
    </source>
</evidence>
<sequence>MNDDDEISLRSSLIEDEPSPGIINEPQIATERQRIQQIFYKSDIEQTGNITQNGSQQKMNIQILPNIEINKQMLEKSCASDDNYQDLINLPKVLKSNDSRGSDKKLVEKSLLQAHQNSDSKIDDTMNYEIIEEDINDEEAQSRKIPMIFKNNSRDDVGQHKYKEKLNNLRGYQGYISRQLLALGYDENQILVLIQNYPYAQSLEEAVDYLTFDANGWTHPFITQSQGLFSQKVCILCSEEKQTHSERQGMNFNPIRENEAFPDSFTCGICYMNIEDEELVLLRCQHAYCLTCLKEFVNFQVNNGQIKKLICPHSDCQIEINLKYLQKHVMDDDTYSKYFKFSNRQEIHRNPRMKGCPTPDCEGYLEKPHISSETQVICDTCKKCYCFNCLHTPHPSETCEQKIAKDYEEWATMTGNDVGLCKNCGIKIEKEGGCPNMICKICKHEWCWTCKEDFPVHTPECSNYQFYLEILEFQGLNNNDTDTWGWYNLGTRHGFTFWLCQLLLLLILGLPLLLLVNVALTPVYLLIMIQTCCSINKQKFKTWWGVIITIFAFLLLYVGIPVIFFILTMPQIVIFTCKIFKELGMLMKNRCRYYRGHSVSPIMNKYFLRIGLD</sequence>
<keyword evidence="11" id="KW-0862">Zinc</keyword>
<dbReference type="InParanoid" id="A0A077ZZ31"/>
<keyword evidence="20" id="KW-1185">Reference proteome</keyword>
<dbReference type="PROSITE" id="PS00518">
    <property type="entry name" value="ZF_RING_1"/>
    <property type="match status" value="1"/>
</dbReference>
<dbReference type="CDD" id="cd20335">
    <property type="entry name" value="BRcat_RBR"/>
    <property type="match status" value="1"/>
</dbReference>
<dbReference type="Pfam" id="PF22191">
    <property type="entry name" value="IBR_1"/>
    <property type="match status" value="1"/>
</dbReference>
<keyword evidence="7" id="KW-0479">Metal-binding</keyword>
<feature type="domain" description="RING-type" evidence="18">
    <location>
        <begin position="263"/>
        <end position="468"/>
    </location>
</feature>
<evidence type="ECO:0000256" key="2">
    <source>
        <dbReference type="ARBA" id="ARBA00004167"/>
    </source>
</evidence>
<evidence type="ECO:0000259" key="17">
    <source>
        <dbReference type="PROSITE" id="PS50089"/>
    </source>
</evidence>
<protein>
    <recommendedName>
        <fullName evidence="4">RBR-type E3 ubiquitin transferase</fullName>
        <ecNumber evidence="4">2.3.2.31</ecNumber>
    </recommendedName>
</protein>